<comment type="caution">
    <text evidence="2">The sequence shown here is derived from an EMBL/GenBank/DDBJ whole genome shotgun (WGS) entry which is preliminary data.</text>
</comment>
<feature type="region of interest" description="Disordered" evidence="1">
    <location>
        <begin position="123"/>
        <end position="184"/>
    </location>
</feature>
<protein>
    <submittedName>
        <fullName evidence="2">Uncharacterized protein</fullName>
    </submittedName>
</protein>
<accession>A0AAV8XZK0</accession>
<keyword evidence="3" id="KW-1185">Reference proteome</keyword>
<proteinExistence type="predicted"/>
<feature type="compositionally biased region" description="Basic residues" evidence="1">
    <location>
        <begin position="82"/>
        <end position="94"/>
    </location>
</feature>
<evidence type="ECO:0000313" key="3">
    <source>
        <dbReference type="Proteomes" id="UP001162156"/>
    </source>
</evidence>
<feature type="compositionally biased region" description="Acidic residues" evidence="1">
    <location>
        <begin position="123"/>
        <end position="144"/>
    </location>
</feature>
<evidence type="ECO:0000313" key="2">
    <source>
        <dbReference type="EMBL" id="KAJ8944106.1"/>
    </source>
</evidence>
<sequence length="184" mass="21236">MKCAPVQLLNRSEYSRRKFNRNFPRNIEPVYITKGYHGYSFTFVRNQSPVAEKQPTLSVKNINLPENVNKFNTGHSLEKWSKKAPRLRSGKKKTTASNSDPVEQDYDISFDVNDMLDCLDESQIQDDSTETPNGEEYEINSDIEELLRKSQEGEQMEKKERKRFKPQGGGMGLKTNPEREIGIN</sequence>
<feature type="region of interest" description="Disordered" evidence="1">
    <location>
        <begin position="78"/>
        <end position="104"/>
    </location>
</feature>
<feature type="compositionally biased region" description="Basic and acidic residues" evidence="1">
    <location>
        <begin position="145"/>
        <end position="159"/>
    </location>
</feature>
<dbReference type="AlphaFoldDB" id="A0AAV8XZK0"/>
<name>A0AAV8XZK0_9CUCU</name>
<organism evidence="2 3">
    <name type="scientific">Rhamnusium bicolor</name>
    <dbReference type="NCBI Taxonomy" id="1586634"/>
    <lineage>
        <taxon>Eukaryota</taxon>
        <taxon>Metazoa</taxon>
        <taxon>Ecdysozoa</taxon>
        <taxon>Arthropoda</taxon>
        <taxon>Hexapoda</taxon>
        <taxon>Insecta</taxon>
        <taxon>Pterygota</taxon>
        <taxon>Neoptera</taxon>
        <taxon>Endopterygota</taxon>
        <taxon>Coleoptera</taxon>
        <taxon>Polyphaga</taxon>
        <taxon>Cucujiformia</taxon>
        <taxon>Chrysomeloidea</taxon>
        <taxon>Cerambycidae</taxon>
        <taxon>Lepturinae</taxon>
        <taxon>Rhagiini</taxon>
        <taxon>Rhamnusium</taxon>
    </lineage>
</organism>
<evidence type="ECO:0000256" key="1">
    <source>
        <dbReference type="SAM" id="MobiDB-lite"/>
    </source>
</evidence>
<reference evidence="2" key="1">
    <citation type="journal article" date="2023" name="Insect Mol. Biol.">
        <title>Genome sequencing provides insights into the evolution of gene families encoding plant cell wall-degrading enzymes in longhorned beetles.</title>
        <authorList>
            <person name="Shin N.R."/>
            <person name="Okamura Y."/>
            <person name="Kirsch R."/>
            <person name="Pauchet Y."/>
        </authorList>
    </citation>
    <scope>NUCLEOTIDE SEQUENCE</scope>
    <source>
        <strain evidence="2">RBIC_L_NR</strain>
    </source>
</reference>
<dbReference type="EMBL" id="JANEYF010002623">
    <property type="protein sequence ID" value="KAJ8944106.1"/>
    <property type="molecule type" value="Genomic_DNA"/>
</dbReference>
<gene>
    <name evidence="2" type="ORF">NQ314_009549</name>
</gene>
<dbReference type="Proteomes" id="UP001162156">
    <property type="component" value="Unassembled WGS sequence"/>
</dbReference>